<dbReference type="GO" id="GO:0005886">
    <property type="term" value="C:plasma membrane"/>
    <property type="evidence" value="ECO:0007669"/>
    <property type="project" value="UniProtKB-SubCell"/>
</dbReference>
<feature type="transmembrane region" description="Helical" evidence="7">
    <location>
        <begin position="44"/>
        <end position="65"/>
    </location>
</feature>
<dbReference type="AlphaFoldDB" id="A0A1E5QMK2"/>
<feature type="transmembrane region" description="Helical" evidence="7">
    <location>
        <begin position="228"/>
        <end position="247"/>
    </location>
</feature>
<evidence type="ECO:0000256" key="1">
    <source>
        <dbReference type="ARBA" id="ARBA00004651"/>
    </source>
</evidence>
<feature type="transmembrane region" description="Helical" evidence="7">
    <location>
        <begin position="21"/>
        <end position="38"/>
    </location>
</feature>
<keyword evidence="4 7" id="KW-0812">Transmembrane</keyword>
<evidence type="ECO:0000313" key="8">
    <source>
        <dbReference type="EMBL" id="OEJ75922.1"/>
    </source>
</evidence>
<evidence type="ECO:0000256" key="3">
    <source>
        <dbReference type="ARBA" id="ARBA00022475"/>
    </source>
</evidence>
<dbReference type="EMBL" id="MJGC01000043">
    <property type="protein sequence ID" value="OEJ75922.1"/>
    <property type="molecule type" value="Genomic_DNA"/>
</dbReference>
<dbReference type="InterPro" id="IPR018383">
    <property type="entry name" value="UPF0324_pro"/>
</dbReference>
<feature type="transmembrane region" description="Helical" evidence="7">
    <location>
        <begin position="259"/>
        <end position="278"/>
    </location>
</feature>
<gene>
    <name evidence="8" type="ORF">BH720_07215</name>
</gene>
<proteinExistence type="inferred from homology"/>
<feature type="transmembrane region" description="Helical" evidence="7">
    <location>
        <begin position="318"/>
        <end position="339"/>
    </location>
</feature>
<protein>
    <submittedName>
        <fullName evidence="8">Uncharacterized protein</fullName>
    </submittedName>
</protein>
<keyword evidence="6 7" id="KW-0472">Membrane</keyword>
<feature type="transmembrane region" description="Helical" evidence="7">
    <location>
        <begin position="132"/>
        <end position="153"/>
    </location>
</feature>
<reference evidence="8" key="1">
    <citation type="submission" date="2016-09" db="EMBL/GenBank/DDBJ databases">
        <title>Draft genome of thermotolerant cyanobacterium Desertifilum sp. strain IPPAS B-1220.</title>
        <authorList>
            <person name="Sinetova M.A."/>
            <person name="Bolakhan K."/>
            <person name="Zayadan B.K."/>
            <person name="Mironov K.S."/>
            <person name="Ustinova V."/>
            <person name="Kupriyanova E.V."/>
            <person name="Sidorov R.A."/>
            <person name="Skrypnik A.N."/>
            <person name="Gogoleva N.E."/>
            <person name="Gogolev Y.V."/>
            <person name="Los D.A."/>
        </authorList>
    </citation>
    <scope>NUCLEOTIDE SEQUENCE [LARGE SCALE GENOMIC DNA]</scope>
    <source>
        <strain evidence="8">IPPAS B-1220</strain>
    </source>
</reference>
<feature type="transmembrane region" description="Helical" evidence="7">
    <location>
        <begin position="159"/>
        <end position="180"/>
    </location>
</feature>
<feature type="transmembrane region" description="Helical" evidence="7">
    <location>
        <begin position="285"/>
        <end position="303"/>
    </location>
</feature>
<dbReference type="PANTHER" id="PTHR30106:SF2">
    <property type="entry name" value="UPF0324 INNER MEMBRANE PROTEIN YEIH"/>
    <property type="match status" value="1"/>
</dbReference>
<dbReference type="Pfam" id="PF03601">
    <property type="entry name" value="Cons_hypoth698"/>
    <property type="match status" value="1"/>
</dbReference>
<dbReference type="PANTHER" id="PTHR30106">
    <property type="entry name" value="INNER MEMBRANE PROTEIN YEIH-RELATED"/>
    <property type="match status" value="1"/>
</dbReference>
<evidence type="ECO:0000256" key="6">
    <source>
        <dbReference type="ARBA" id="ARBA00023136"/>
    </source>
</evidence>
<keyword evidence="5 7" id="KW-1133">Transmembrane helix</keyword>
<comment type="similarity">
    <text evidence="2">Belongs to the UPF0324 family.</text>
</comment>
<comment type="subcellular location">
    <subcellularLocation>
        <location evidence="1">Cell membrane</location>
        <topology evidence="1">Multi-pass membrane protein</topology>
    </subcellularLocation>
</comment>
<evidence type="ECO:0000256" key="2">
    <source>
        <dbReference type="ARBA" id="ARBA00007977"/>
    </source>
</evidence>
<organism evidence="8">
    <name type="scientific">Desertifilum tharense IPPAS B-1220</name>
    <dbReference type="NCBI Taxonomy" id="1781255"/>
    <lineage>
        <taxon>Bacteria</taxon>
        <taxon>Bacillati</taxon>
        <taxon>Cyanobacteriota</taxon>
        <taxon>Cyanophyceae</taxon>
        <taxon>Desertifilales</taxon>
        <taxon>Desertifilaceae</taxon>
        <taxon>Desertifilum</taxon>
    </lineage>
</organism>
<sequence length="340" mass="36558">METRTQSKARFSLGTGEFKGVFLAGALAAIAILFQRILNLENLSPLIVAILLGTLVRNTIGISPVFQPGIRFCLKRILRLAIILLGLRLSLTEIRALGGEGLAIIGITLISTFFFTCWLGKRLGINAKLTQLIAAGTSICGASAVVAASSVVEGTEEDTAYAVAMVTAFGSLAMLLYPILPSLLNLTPEAFGIWCGASIHEVAQVIASAFQYGSVSGELATISKLSRILFLAPMMLLLNFISIQPTAASKKLSFNQLPIPWFVLFFLLLVVFNSFQLIPMLVKTSLLQFNAFLLTVSLGAMGLETNLHRIQQVGITPVYLAGASWLFLAAISLGLIQLFY</sequence>
<dbReference type="STRING" id="1781255.BH720_07215"/>
<evidence type="ECO:0000256" key="7">
    <source>
        <dbReference type="SAM" id="Phobius"/>
    </source>
</evidence>
<accession>A0A1E5QMK2</accession>
<feature type="transmembrane region" description="Helical" evidence="7">
    <location>
        <begin position="102"/>
        <end position="120"/>
    </location>
</feature>
<evidence type="ECO:0000256" key="4">
    <source>
        <dbReference type="ARBA" id="ARBA00022692"/>
    </source>
</evidence>
<keyword evidence="3" id="KW-1003">Cell membrane</keyword>
<name>A0A1E5QMK2_9CYAN</name>
<evidence type="ECO:0000256" key="5">
    <source>
        <dbReference type="ARBA" id="ARBA00022989"/>
    </source>
</evidence>
<comment type="caution">
    <text evidence="8">The sequence shown here is derived from an EMBL/GenBank/DDBJ whole genome shotgun (WGS) entry which is preliminary data.</text>
</comment>